<comment type="caution">
    <text evidence="4">The sequence shown here is derived from an EMBL/GenBank/DDBJ whole genome shotgun (WGS) entry which is preliminary data.</text>
</comment>
<feature type="transmembrane region" description="Helical" evidence="3">
    <location>
        <begin position="24"/>
        <end position="46"/>
    </location>
</feature>
<keyword evidence="3" id="KW-1133">Transmembrane helix</keyword>
<dbReference type="EMBL" id="JASZYV010000002">
    <property type="protein sequence ID" value="MDM0044617.1"/>
    <property type="molecule type" value="Genomic_DNA"/>
</dbReference>
<feature type="transmembrane region" description="Helical" evidence="3">
    <location>
        <begin position="205"/>
        <end position="224"/>
    </location>
</feature>
<dbReference type="PANTHER" id="PTHR44227:SF3">
    <property type="entry name" value="PROTEIN O-MANNOSYL-TRANSFERASE TMTC4"/>
    <property type="match status" value="1"/>
</dbReference>
<proteinExistence type="predicted"/>
<dbReference type="RefSeq" id="WP_286659740.1">
    <property type="nucleotide sequence ID" value="NZ_JASZYV010000002.1"/>
</dbReference>
<dbReference type="InterPro" id="IPR052346">
    <property type="entry name" value="O-mannosyl-transferase_TMTC"/>
</dbReference>
<feature type="transmembrane region" description="Helical" evidence="3">
    <location>
        <begin position="391"/>
        <end position="408"/>
    </location>
</feature>
<keyword evidence="2" id="KW-0802">TPR repeat</keyword>
<keyword evidence="1" id="KW-0677">Repeat</keyword>
<feature type="transmembrane region" description="Helical" evidence="3">
    <location>
        <begin position="341"/>
        <end position="358"/>
    </location>
</feature>
<protein>
    <recommendedName>
        <fullName evidence="6">Tetratricopeptide repeat protein</fullName>
    </recommendedName>
</protein>
<feature type="transmembrane region" description="Helical" evidence="3">
    <location>
        <begin position="176"/>
        <end position="193"/>
    </location>
</feature>
<keyword evidence="3" id="KW-0472">Membrane</keyword>
<keyword evidence="5" id="KW-1185">Reference proteome</keyword>
<evidence type="ECO:0000256" key="3">
    <source>
        <dbReference type="SAM" id="Phobius"/>
    </source>
</evidence>
<feature type="transmembrane region" description="Helical" evidence="3">
    <location>
        <begin position="230"/>
        <end position="248"/>
    </location>
</feature>
<evidence type="ECO:0000256" key="2">
    <source>
        <dbReference type="ARBA" id="ARBA00022803"/>
    </source>
</evidence>
<feature type="transmembrane region" description="Helical" evidence="3">
    <location>
        <begin position="420"/>
        <end position="437"/>
    </location>
</feature>
<evidence type="ECO:0000313" key="5">
    <source>
        <dbReference type="Proteomes" id="UP001174908"/>
    </source>
</evidence>
<organism evidence="4 5">
    <name type="scientific">Variovorax dokdonensis</name>
    <dbReference type="NCBI Taxonomy" id="344883"/>
    <lineage>
        <taxon>Bacteria</taxon>
        <taxon>Pseudomonadati</taxon>
        <taxon>Pseudomonadota</taxon>
        <taxon>Betaproteobacteria</taxon>
        <taxon>Burkholderiales</taxon>
        <taxon>Comamonadaceae</taxon>
        <taxon>Variovorax</taxon>
    </lineage>
</organism>
<sequence length="667" mass="74580">MSQVFTNGQPTAVRGQVSLTQAGGWLLLLAIAAACYWPGLSGTFVFDDDVNILQNGSLRIRDLSWSEGWAAAWSGHAGPLGRPVSLLTFALNYYFSGFDPFAFKLTNLMIHLANAVLVGALTQRLFLVLRERQAIAVTLTPGWLDQSAGCLVAALWVLHPLNLTGVLYVVQRMTSLSAFFGFVAVLAYTSYRARTFARTEVRRPLAYAITMGAIVLVGLTLSVLSKESGLLFAPLILWIETWVFRFRVNGRMAQLFGVDVSRCALAAVVVTAIYLMIFKLPQMLGPGAFANRDFTLIERGMTETRVLLFYLRMFVLPRNSELSLYHDDVEISHGLWDPPSTALSMVVLAAITLACWVFRKRFPELIFGWGWFLIAHALESTIFPLELVYEHRNYFATIGLLVIVPLAVRRAGEVRSRRLLVLLFAGYVGILGFVTYVRALQWSDPVDWIALEAGNHPRSPRANYDLARVYMVLRSQSGDDRFGVLADEALAKATQSYLPGVLPFIARMQLAYFRRIEPDAALAEKVLHGLKTWPYHNVTNSTLASVVACQVEMTCRMPDSLVLQLLTAPLQNRSLRIGDRAELIKLQAQYYINKLGDMATGEMLIRQSIDLVDSAPTRIMYAQCLAFQSKFGQGMIELEKAQAMDILGIYRRQIEVEREAMRHAQAE</sequence>
<dbReference type="Proteomes" id="UP001174908">
    <property type="component" value="Unassembled WGS sequence"/>
</dbReference>
<dbReference type="PANTHER" id="PTHR44227">
    <property type="match status" value="1"/>
</dbReference>
<evidence type="ECO:0000313" key="4">
    <source>
        <dbReference type="EMBL" id="MDM0044617.1"/>
    </source>
</evidence>
<name>A0ABT7N9K5_9BURK</name>
<reference evidence="4" key="1">
    <citation type="submission" date="2023-06" db="EMBL/GenBank/DDBJ databases">
        <authorList>
            <person name="Jiang Y."/>
            <person name="Liu Q."/>
        </authorList>
    </citation>
    <scope>NUCLEOTIDE SEQUENCE</scope>
    <source>
        <strain evidence="4">CGMCC 1.12089</strain>
    </source>
</reference>
<evidence type="ECO:0000256" key="1">
    <source>
        <dbReference type="ARBA" id="ARBA00022737"/>
    </source>
</evidence>
<feature type="transmembrane region" description="Helical" evidence="3">
    <location>
        <begin position="108"/>
        <end position="127"/>
    </location>
</feature>
<accession>A0ABT7N9K5</accession>
<gene>
    <name evidence="4" type="ORF">QTH91_09005</name>
</gene>
<evidence type="ECO:0008006" key="6">
    <source>
        <dbReference type="Google" id="ProtNLM"/>
    </source>
</evidence>
<feature type="transmembrane region" description="Helical" evidence="3">
    <location>
        <begin position="365"/>
        <end position="385"/>
    </location>
</feature>
<feature type="transmembrane region" description="Helical" evidence="3">
    <location>
        <begin position="260"/>
        <end position="277"/>
    </location>
</feature>
<keyword evidence="3" id="KW-0812">Transmembrane</keyword>